<proteinExistence type="predicted"/>
<dbReference type="Proteomes" id="UP001152795">
    <property type="component" value="Unassembled WGS sequence"/>
</dbReference>
<sequence length="242" mass="28134">MAFSSNEAYSKYLYKDPKNERTKYFNAILPDIYKHAHPFLLGKNLVCKLEKEEEEIKSNLATHFDKNKLKAWAIEQHQYSTAILEEVDQLRANVQEKLEKLLSVKKSFDRVFKGIPLVNKKSVKSRKQKENRNKQEKRKRKRLNRIQEEIKCKIVKLDSSSESNQSGINISKSMLQLDELDKLRAHRHKAGLVALVKNGNWDPDARKCVLAKSTEWELEEGCSKDAEEQDDEQDGGESNEEE</sequence>
<dbReference type="OrthoDB" id="6016440at2759"/>
<dbReference type="AlphaFoldDB" id="A0A7D9LEM1"/>
<gene>
    <name evidence="2" type="ORF">PACLA_8A043189</name>
</gene>
<accession>A0A7D9LEM1</accession>
<evidence type="ECO:0000256" key="1">
    <source>
        <dbReference type="SAM" id="MobiDB-lite"/>
    </source>
</evidence>
<protein>
    <submittedName>
        <fullName evidence="2">Uncharacterized protein</fullName>
    </submittedName>
</protein>
<organism evidence="2 3">
    <name type="scientific">Paramuricea clavata</name>
    <name type="common">Red gorgonian</name>
    <name type="synonym">Violescent sea-whip</name>
    <dbReference type="NCBI Taxonomy" id="317549"/>
    <lineage>
        <taxon>Eukaryota</taxon>
        <taxon>Metazoa</taxon>
        <taxon>Cnidaria</taxon>
        <taxon>Anthozoa</taxon>
        <taxon>Octocorallia</taxon>
        <taxon>Malacalcyonacea</taxon>
        <taxon>Plexauridae</taxon>
        <taxon>Paramuricea</taxon>
    </lineage>
</organism>
<reference evidence="2" key="1">
    <citation type="submission" date="2020-04" db="EMBL/GenBank/DDBJ databases">
        <authorList>
            <person name="Alioto T."/>
            <person name="Alioto T."/>
            <person name="Gomez Garrido J."/>
        </authorList>
    </citation>
    <scope>NUCLEOTIDE SEQUENCE</scope>
    <source>
        <strain evidence="2">A484AB</strain>
    </source>
</reference>
<feature type="region of interest" description="Disordered" evidence="1">
    <location>
        <begin position="219"/>
        <end position="242"/>
    </location>
</feature>
<evidence type="ECO:0000313" key="3">
    <source>
        <dbReference type="Proteomes" id="UP001152795"/>
    </source>
</evidence>
<keyword evidence="3" id="KW-1185">Reference proteome</keyword>
<feature type="compositionally biased region" description="Acidic residues" evidence="1">
    <location>
        <begin position="227"/>
        <end position="242"/>
    </location>
</feature>
<evidence type="ECO:0000313" key="2">
    <source>
        <dbReference type="EMBL" id="CAB4031442.1"/>
    </source>
</evidence>
<name>A0A7D9LEM1_PARCT</name>
<dbReference type="EMBL" id="CACRXK020017636">
    <property type="protein sequence ID" value="CAB4031442.1"/>
    <property type="molecule type" value="Genomic_DNA"/>
</dbReference>
<feature type="region of interest" description="Disordered" evidence="1">
    <location>
        <begin position="122"/>
        <end position="142"/>
    </location>
</feature>
<comment type="caution">
    <text evidence="2">The sequence shown here is derived from an EMBL/GenBank/DDBJ whole genome shotgun (WGS) entry which is preliminary data.</text>
</comment>